<keyword evidence="3" id="KW-1185">Reference proteome</keyword>
<organism evidence="2 3">
    <name type="scientific">Parathielavia hyrcaniae</name>
    <dbReference type="NCBI Taxonomy" id="113614"/>
    <lineage>
        <taxon>Eukaryota</taxon>
        <taxon>Fungi</taxon>
        <taxon>Dikarya</taxon>
        <taxon>Ascomycota</taxon>
        <taxon>Pezizomycotina</taxon>
        <taxon>Sordariomycetes</taxon>
        <taxon>Sordariomycetidae</taxon>
        <taxon>Sordariales</taxon>
        <taxon>Chaetomiaceae</taxon>
        <taxon>Parathielavia</taxon>
    </lineage>
</organism>
<name>A0AAN6Q4L1_9PEZI</name>
<comment type="caution">
    <text evidence="2">The sequence shown here is derived from an EMBL/GenBank/DDBJ whole genome shotgun (WGS) entry which is preliminary data.</text>
</comment>
<evidence type="ECO:0000313" key="2">
    <source>
        <dbReference type="EMBL" id="KAK4103485.1"/>
    </source>
</evidence>
<evidence type="ECO:0000313" key="3">
    <source>
        <dbReference type="Proteomes" id="UP001305647"/>
    </source>
</evidence>
<dbReference type="EMBL" id="MU863628">
    <property type="protein sequence ID" value="KAK4103485.1"/>
    <property type="molecule type" value="Genomic_DNA"/>
</dbReference>
<evidence type="ECO:0000256" key="1">
    <source>
        <dbReference type="SAM" id="MobiDB-lite"/>
    </source>
</evidence>
<dbReference type="Proteomes" id="UP001305647">
    <property type="component" value="Unassembled WGS sequence"/>
</dbReference>
<accession>A0AAN6Q4L1</accession>
<protein>
    <submittedName>
        <fullName evidence="2">Uncharacterized protein</fullName>
    </submittedName>
</protein>
<proteinExistence type="predicted"/>
<dbReference type="AlphaFoldDB" id="A0AAN6Q4L1"/>
<reference evidence="2" key="1">
    <citation type="journal article" date="2023" name="Mol. Phylogenet. Evol.">
        <title>Genome-scale phylogeny and comparative genomics of the fungal order Sordariales.</title>
        <authorList>
            <person name="Hensen N."/>
            <person name="Bonometti L."/>
            <person name="Westerberg I."/>
            <person name="Brannstrom I.O."/>
            <person name="Guillou S."/>
            <person name="Cros-Aarteil S."/>
            <person name="Calhoun S."/>
            <person name="Haridas S."/>
            <person name="Kuo A."/>
            <person name="Mondo S."/>
            <person name="Pangilinan J."/>
            <person name="Riley R."/>
            <person name="LaButti K."/>
            <person name="Andreopoulos B."/>
            <person name="Lipzen A."/>
            <person name="Chen C."/>
            <person name="Yan M."/>
            <person name="Daum C."/>
            <person name="Ng V."/>
            <person name="Clum A."/>
            <person name="Steindorff A."/>
            <person name="Ohm R.A."/>
            <person name="Martin F."/>
            <person name="Silar P."/>
            <person name="Natvig D.O."/>
            <person name="Lalanne C."/>
            <person name="Gautier V."/>
            <person name="Ament-Velasquez S.L."/>
            <person name="Kruys A."/>
            <person name="Hutchinson M.I."/>
            <person name="Powell A.J."/>
            <person name="Barry K."/>
            <person name="Miller A.N."/>
            <person name="Grigoriev I.V."/>
            <person name="Debuchy R."/>
            <person name="Gladieux P."/>
            <person name="Hiltunen Thoren M."/>
            <person name="Johannesson H."/>
        </authorList>
    </citation>
    <scope>NUCLEOTIDE SEQUENCE</scope>
    <source>
        <strain evidence="2">CBS 757.83</strain>
    </source>
</reference>
<feature type="compositionally biased region" description="Basic and acidic residues" evidence="1">
    <location>
        <begin position="98"/>
        <end position="110"/>
    </location>
</feature>
<sequence>MSRTLVGSTASWLEELEWHLNWHDRYRNPEATRAAAASGIGQHRESSPDALRTWVLGCIWVGEDLEHPPTVHQQRCADLADLDGSSDLVEPLGASRKHPAEGTEPRLGHETQHTRVYVHGIANALWESLPQNRTSPGPRLRPEDPYDEWRHRKALDMSVVSMEVNYPGFRPACRYGPNTSPPTSDHRILTTRCDHNAGIWRT</sequence>
<reference evidence="2" key="2">
    <citation type="submission" date="2023-05" db="EMBL/GenBank/DDBJ databases">
        <authorList>
            <consortium name="Lawrence Berkeley National Laboratory"/>
            <person name="Steindorff A."/>
            <person name="Hensen N."/>
            <person name="Bonometti L."/>
            <person name="Westerberg I."/>
            <person name="Brannstrom I.O."/>
            <person name="Guillou S."/>
            <person name="Cros-Aarteil S."/>
            <person name="Calhoun S."/>
            <person name="Haridas S."/>
            <person name="Kuo A."/>
            <person name="Mondo S."/>
            <person name="Pangilinan J."/>
            <person name="Riley R."/>
            <person name="Labutti K."/>
            <person name="Andreopoulos B."/>
            <person name="Lipzen A."/>
            <person name="Chen C."/>
            <person name="Yanf M."/>
            <person name="Daum C."/>
            <person name="Ng V."/>
            <person name="Clum A."/>
            <person name="Ohm R."/>
            <person name="Martin F."/>
            <person name="Silar P."/>
            <person name="Natvig D."/>
            <person name="Lalanne C."/>
            <person name="Gautier V."/>
            <person name="Ament-Velasquez S.L."/>
            <person name="Kruys A."/>
            <person name="Hutchinson M.I."/>
            <person name="Powell A.J."/>
            <person name="Barry K."/>
            <person name="Miller A.N."/>
            <person name="Grigoriev I.V."/>
            <person name="Debuchy R."/>
            <person name="Gladieux P."/>
            <person name="Thoren M.H."/>
            <person name="Johannesson H."/>
        </authorList>
    </citation>
    <scope>NUCLEOTIDE SEQUENCE</scope>
    <source>
        <strain evidence="2">CBS 757.83</strain>
    </source>
</reference>
<feature type="region of interest" description="Disordered" evidence="1">
    <location>
        <begin position="87"/>
        <end position="110"/>
    </location>
</feature>
<gene>
    <name evidence="2" type="ORF">N658DRAFT_275938</name>
</gene>